<proteinExistence type="predicted"/>
<dbReference type="InterPro" id="IPR007197">
    <property type="entry name" value="rSAM"/>
</dbReference>
<dbReference type="SUPFAM" id="SSF102114">
    <property type="entry name" value="Radical SAM enzymes"/>
    <property type="match status" value="1"/>
</dbReference>
<evidence type="ECO:0000313" key="9">
    <source>
        <dbReference type="EMBL" id="GFE79961.1"/>
    </source>
</evidence>
<evidence type="ECO:0000256" key="7">
    <source>
        <dbReference type="ARBA" id="ARBA00023014"/>
    </source>
</evidence>
<evidence type="ECO:0000256" key="1">
    <source>
        <dbReference type="ARBA" id="ARBA00001966"/>
    </source>
</evidence>
<feature type="domain" description="Radical SAM core" evidence="8">
    <location>
        <begin position="184"/>
        <end position="401"/>
    </location>
</feature>
<evidence type="ECO:0000256" key="3">
    <source>
        <dbReference type="ARBA" id="ARBA00022679"/>
    </source>
</evidence>
<dbReference type="CDD" id="cd01335">
    <property type="entry name" value="Radical_SAM"/>
    <property type="match status" value="1"/>
</dbReference>
<dbReference type="AlphaFoldDB" id="A0A829YAJ0"/>
<dbReference type="PANTHER" id="PTHR43409:SF7">
    <property type="entry name" value="BLL1977 PROTEIN"/>
    <property type="match status" value="1"/>
</dbReference>
<reference evidence="10" key="1">
    <citation type="submission" date="2020-01" db="EMBL/GenBank/DDBJ databases">
        <title>'Steroidobacter agaridevorans' sp. nov., agar-degrading bacteria isolated from rhizosphere soils.</title>
        <authorList>
            <person name="Ikenaga M."/>
            <person name="Kataoka M."/>
            <person name="Murouchi A."/>
            <person name="Katsuragi S."/>
            <person name="Sakai M."/>
        </authorList>
    </citation>
    <scope>NUCLEOTIDE SEQUENCE [LARGE SCALE GENOMIC DNA]</scope>
    <source>
        <strain evidence="10">YU21-B</strain>
    </source>
</reference>
<dbReference type="SFLD" id="SFLDG01082">
    <property type="entry name" value="B12-binding_domain_containing"/>
    <property type="match status" value="1"/>
</dbReference>
<dbReference type="Proteomes" id="UP000445000">
    <property type="component" value="Unassembled WGS sequence"/>
</dbReference>
<keyword evidence="4" id="KW-0949">S-adenosyl-L-methionine</keyword>
<evidence type="ECO:0000256" key="4">
    <source>
        <dbReference type="ARBA" id="ARBA00022691"/>
    </source>
</evidence>
<dbReference type="GO" id="GO:0046872">
    <property type="term" value="F:metal ion binding"/>
    <property type="evidence" value="ECO:0007669"/>
    <property type="project" value="UniProtKB-KW"/>
</dbReference>
<keyword evidence="3" id="KW-0808">Transferase</keyword>
<dbReference type="EMBL" id="BLJN01000002">
    <property type="protein sequence ID" value="GFE79961.1"/>
    <property type="molecule type" value="Genomic_DNA"/>
</dbReference>
<evidence type="ECO:0000313" key="10">
    <source>
        <dbReference type="Proteomes" id="UP000445000"/>
    </source>
</evidence>
<dbReference type="SMART" id="SM00729">
    <property type="entry name" value="Elp3"/>
    <property type="match status" value="1"/>
</dbReference>
<dbReference type="Pfam" id="PF04055">
    <property type="entry name" value="Radical_SAM"/>
    <property type="match status" value="1"/>
</dbReference>
<dbReference type="SFLD" id="SFLDS00029">
    <property type="entry name" value="Radical_SAM"/>
    <property type="match status" value="1"/>
</dbReference>
<dbReference type="GO" id="GO:0051539">
    <property type="term" value="F:4 iron, 4 sulfur cluster binding"/>
    <property type="evidence" value="ECO:0007669"/>
    <property type="project" value="UniProtKB-KW"/>
</dbReference>
<dbReference type="Gene3D" id="3.40.50.280">
    <property type="entry name" value="Cobalamin-binding domain"/>
    <property type="match status" value="1"/>
</dbReference>
<dbReference type="InterPro" id="IPR023404">
    <property type="entry name" value="rSAM_horseshoe"/>
</dbReference>
<name>A0A829YAJ0_9GAMM</name>
<protein>
    <submittedName>
        <fullName evidence="9">B12-binding domain-containing radical SAM protein</fullName>
    </submittedName>
</protein>
<keyword evidence="6" id="KW-0408">Iron</keyword>
<gene>
    <name evidence="9" type="ORF">GCM10011487_19610</name>
</gene>
<comment type="cofactor">
    <cofactor evidence="1">
        <name>[4Fe-4S] cluster</name>
        <dbReference type="ChEBI" id="CHEBI:49883"/>
    </cofactor>
</comment>
<dbReference type="InterPro" id="IPR006638">
    <property type="entry name" value="Elp3/MiaA/NifB-like_rSAM"/>
</dbReference>
<keyword evidence="2" id="KW-0489">Methyltransferase</keyword>
<dbReference type="PROSITE" id="PS51918">
    <property type="entry name" value="RADICAL_SAM"/>
    <property type="match status" value="1"/>
</dbReference>
<dbReference type="GO" id="GO:0003824">
    <property type="term" value="F:catalytic activity"/>
    <property type="evidence" value="ECO:0007669"/>
    <property type="project" value="InterPro"/>
</dbReference>
<accession>A0A829YAJ0</accession>
<evidence type="ECO:0000256" key="5">
    <source>
        <dbReference type="ARBA" id="ARBA00022723"/>
    </source>
</evidence>
<dbReference type="GO" id="GO:0005829">
    <property type="term" value="C:cytosol"/>
    <property type="evidence" value="ECO:0007669"/>
    <property type="project" value="TreeGrafter"/>
</dbReference>
<keyword evidence="7" id="KW-0411">Iron-sulfur</keyword>
<evidence type="ECO:0000256" key="2">
    <source>
        <dbReference type="ARBA" id="ARBA00022603"/>
    </source>
</evidence>
<dbReference type="PANTHER" id="PTHR43409">
    <property type="entry name" value="ANAEROBIC MAGNESIUM-PROTOPORPHYRIN IX MONOMETHYL ESTER CYCLASE-RELATED"/>
    <property type="match status" value="1"/>
</dbReference>
<dbReference type="SFLD" id="SFLDG01123">
    <property type="entry name" value="methyltransferase_(Class_B)"/>
    <property type="match status" value="1"/>
</dbReference>
<keyword evidence="10" id="KW-1185">Reference proteome</keyword>
<organism evidence="9 10">
    <name type="scientific">Steroidobacter agaridevorans</name>
    <dbReference type="NCBI Taxonomy" id="2695856"/>
    <lineage>
        <taxon>Bacteria</taxon>
        <taxon>Pseudomonadati</taxon>
        <taxon>Pseudomonadota</taxon>
        <taxon>Gammaproteobacteria</taxon>
        <taxon>Steroidobacterales</taxon>
        <taxon>Steroidobacteraceae</taxon>
        <taxon>Steroidobacter</taxon>
    </lineage>
</organism>
<dbReference type="InterPro" id="IPR058240">
    <property type="entry name" value="rSAM_sf"/>
</dbReference>
<evidence type="ECO:0000256" key="6">
    <source>
        <dbReference type="ARBA" id="ARBA00023004"/>
    </source>
</evidence>
<dbReference type="InterPro" id="IPR034466">
    <property type="entry name" value="Methyltransferase_Class_B"/>
</dbReference>
<dbReference type="InterPro" id="IPR051198">
    <property type="entry name" value="BchE-like"/>
</dbReference>
<comment type="caution">
    <text evidence="9">The sequence shown here is derived from an EMBL/GenBank/DDBJ whole genome shotgun (WGS) entry which is preliminary data.</text>
</comment>
<dbReference type="Gene3D" id="3.80.30.20">
    <property type="entry name" value="tm_1862 like domain"/>
    <property type="match status" value="1"/>
</dbReference>
<sequence>MRATPVPAEMALAPELPMPVTRATPRRHFALLINPFYAKDPRASYGKHVLTPTLALTSLAGATPEHWDIRYWDENLLQGPPPHEPVPHVVGITVHLTFAKRAYELARWYRMQGSIVILGGLHVLSCPDEAASHAHAIAIGDGVQLWPQILKDIERDALRPRYTANYARAYRLDPAPRRRVLPRESFLTTTSVIATRGCHNRCGFCYLATDGLHMPYRMRDVQQVVEEIAADGQPYTVFVDNNLGSRPDYLKRLCEALKALGIIWSAAVTIDVTDDPALVREMALSGCTGVFVGFESLNEGNLSDARKRSPAPDDYARRVALLHRYGIQVNGSFVLGFDHDRPDVFERTVEWIESNRLECATFHILTPYPGTPFFRQLEADDRILHRDWDKYDTAHVVFQPKHMSVEELDRGYAWCYDRLFSHASIWRRRPEDPRAVLSYLGMSYLYKRSNRIWHLLIKHRLTGAVWRPLIEHSRRRHLKFRSRLERMVLDDAAPVSQRASQYVSPGV</sequence>
<keyword evidence="5" id="KW-0479">Metal-binding</keyword>
<evidence type="ECO:0000259" key="8">
    <source>
        <dbReference type="PROSITE" id="PS51918"/>
    </source>
</evidence>